<evidence type="ECO:0008006" key="9">
    <source>
        <dbReference type="Google" id="ProtNLM"/>
    </source>
</evidence>
<evidence type="ECO:0000313" key="8">
    <source>
        <dbReference type="Proteomes" id="UP000277294"/>
    </source>
</evidence>
<dbReference type="RefSeq" id="WP_160142155.1">
    <property type="nucleotide sequence ID" value="NZ_UWPJ01000008.1"/>
</dbReference>
<feature type="transmembrane region" description="Helical" evidence="6">
    <location>
        <begin position="12"/>
        <end position="32"/>
    </location>
</feature>
<keyword evidence="8" id="KW-1185">Reference proteome</keyword>
<evidence type="ECO:0000256" key="2">
    <source>
        <dbReference type="ARBA" id="ARBA00022475"/>
    </source>
</evidence>
<evidence type="ECO:0000313" key="7">
    <source>
        <dbReference type="EMBL" id="VCU68799.1"/>
    </source>
</evidence>
<feature type="transmembrane region" description="Helical" evidence="6">
    <location>
        <begin position="69"/>
        <end position="87"/>
    </location>
</feature>
<keyword evidence="5 6" id="KW-0472">Membrane</keyword>
<dbReference type="AlphaFoldDB" id="A0A3P4AXK1"/>
<dbReference type="Proteomes" id="UP000277294">
    <property type="component" value="Unassembled WGS sequence"/>
</dbReference>
<evidence type="ECO:0000256" key="4">
    <source>
        <dbReference type="ARBA" id="ARBA00022989"/>
    </source>
</evidence>
<evidence type="ECO:0000256" key="3">
    <source>
        <dbReference type="ARBA" id="ARBA00022692"/>
    </source>
</evidence>
<keyword evidence="2" id="KW-1003">Cell membrane</keyword>
<evidence type="ECO:0000256" key="5">
    <source>
        <dbReference type="ARBA" id="ARBA00023136"/>
    </source>
</evidence>
<dbReference type="GO" id="GO:0005886">
    <property type="term" value="C:plasma membrane"/>
    <property type="evidence" value="ECO:0007669"/>
    <property type="project" value="UniProtKB-SubCell"/>
</dbReference>
<reference evidence="7 8" key="1">
    <citation type="submission" date="2018-10" db="EMBL/GenBank/DDBJ databases">
        <authorList>
            <person name="Criscuolo A."/>
        </authorList>
    </citation>
    <scope>NUCLEOTIDE SEQUENCE [LARGE SCALE GENOMIC DNA]</scope>
    <source>
        <strain evidence="7">DnA1</strain>
    </source>
</reference>
<evidence type="ECO:0000256" key="6">
    <source>
        <dbReference type="SAM" id="Phobius"/>
    </source>
</evidence>
<dbReference type="InterPro" id="IPR005171">
    <property type="entry name" value="Cyt_c_oxidase_su4_prok"/>
</dbReference>
<dbReference type="EMBL" id="UWPJ01000008">
    <property type="protein sequence ID" value="VCU68799.1"/>
    <property type="molecule type" value="Genomic_DNA"/>
</dbReference>
<keyword evidence="3 6" id="KW-0812">Transmembrane</keyword>
<protein>
    <recommendedName>
        <fullName evidence="9">Caa(3)-type oxidase subunit IV</fullName>
    </recommendedName>
</protein>
<dbReference type="Pfam" id="PF03626">
    <property type="entry name" value="COX4_pro"/>
    <property type="match status" value="1"/>
</dbReference>
<name>A0A3P4AXK1_9BURK</name>
<comment type="subcellular location">
    <subcellularLocation>
        <location evidence="1">Cell membrane</location>
        <topology evidence="1">Multi-pass membrane protein</topology>
    </subcellularLocation>
</comment>
<sequence>MNASLHAELRVLARIWIALLALAASTIGLALLPLGKGNAAAALVIALAKAGLVLAWFMELRERYPVLRATCVLSAAMLFILAALSAVDYLGRAPATLHDTVPAVDRPSAPFTPR</sequence>
<evidence type="ECO:0000256" key="1">
    <source>
        <dbReference type="ARBA" id="ARBA00004651"/>
    </source>
</evidence>
<keyword evidence="4 6" id="KW-1133">Transmembrane helix</keyword>
<proteinExistence type="predicted"/>
<dbReference type="NCBIfam" id="TIGR02229">
    <property type="entry name" value="caa3_sub_IV"/>
    <property type="match status" value="1"/>
</dbReference>
<gene>
    <name evidence="7" type="ORF">PIGHUM_00857</name>
</gene>
<organism evidence="7 8">
    <name type="scientific">Pigmentiphaga humi</name>
    <dbReference type="NCBI Taxonomy" id="2478468"/>
    <lineage>
        <taxon>Bacteria</taxon>
        <taxon>Pseudomonadati</taxon>
        <taxon>Pseudomonadota</taxon>
        <taxon>Betaproteobacteria</taxon>
        <taxon>Burkholderiales</taxon>
        <taxon>Alcaligenaceae</taxon>
        <taxon>Pigmentiphaga</taxon>
    </lineage>
</organism>
<feature type="transmembrane region" description="Helical" evidence="6">
    <location>
        <begin position="38"/>
        <end position="57"/>
    </location>
</feature>
<dbReference type="InterPro" id="IPR011743">
    <property type="entry name" value="Caa3_sub_IV"/>
</dbReference>
<accession>A0A3P4AXK1</accession>